<comment type="similarity">
    <text evidence="2 9 10">Belongs to the acetokinase family.</text>
</comment>
<dbReference type="NCBIfam" id="NF002834">
    <property type="entry name" value="PRK03011.1-5"/>
    <property type="match status" value="1"/>
</dbReference>
<evidence type="ECO:0000256" key="6">
    <source>
        <dbReference type="ARBA" id="ARBA00022777"/>
    </source>
</evidence>
<comment type="caution">
    <text evidence="11">The sequence shown here is derived from an EMBL/GenBank/DDBJ whole genome shotgun (WGS) entry which is preliminary data.</text>
</comment>
<reference evidence="12" key="3">
    <citation type="submission" date="2022-12" db="EMBL/GenBank/DDBJ databases">
        <title>Genome analysis and biological profiling of marine Salinicoccus roseus MOSEL-ME25.</title>
        <authorList>
            <person name="Mirza F.T."/>
            <person name="Xie Y."/>
            <person name="Shinwari Z.K."/>
        </authorList>
    </citation>
    <scope>NUCLEOTIDE SEQUENCE</scope>
    <source>
        <strain evidence="12">MOSEL-ME25</strain>
    </source>
</reference>
<dbReference type="GeneID" id="77844053"/>
<dbReference type="PANTHER" id="PTHR21060:SF3">
    <property type="entry name" value="BUTYRATE KINASE 2-RELATED"/>
    <property type="match status" value="1"/>
</dbReference>
<keyword evidence="14" id="KW-1185">Reference proteome</keyword>
<dbReference type="PANTHER" id="PTHR21060">
    <property type="entry name" value="ACETATE KINASE"/>
    <property type="match status" value="1"/>
</dbReference>
<protein>
    <recommendedName>
        <fullName evidence="9">Probable butyrate kinase</fullName>
        <shortName evidence="9">BK</shortName>
        <ecNumber evidence="9">2.7.2.7</ecNumber>
    </recommendedName>
    <alternativeName>
        <fullName evidence="9">Branched-chain carboxylic acid kinase</fullName>
    </alternativeName>
</protein>
<evidence type="ECO:0000313" key="11">
    <source>
        <dbReference type="EMBL" id="KIH71911.1"/>
    </source>
</evidence>
<proteinExistence type="inferred from homology"/>
<dbReference type="EMBL" id="JXII01000001">
    <property type="protein sequence ID" value="KIH71911.1"/>
    <property type="molecule type" value="Genomic_DNA"/>
</dbReference>
<evidence type="ECO:0000256" key="3">
    <source>
        <dbReference type="ARBA" id="ARBA00022490"/>
    </source>
</evidence>
<dbReference type="EMBL" id="JABEVU030000001">
    <property type="protein sequence ID" value="MDB0579051.1"/>
    <property type="molecule type" value="Genomic_DNA"/>
</dbReference>
<keyword evidence="5 9" id="KW-0547">Nucleotide-binding</keyword>
<dbReference type="GO" id="GO:0008776">
    <property type="term" value="F:acetate kinase activity"/>
    <property type="evidence" value="ECO:0007669"/>
    <property type="project" value="TreeGrafter"/>
</dbReference>
<evidence type="ECO:0000256" key="9">
    <source>
        <dbReference type="HAMAP-Rule" id="MF_00542"/>
    </source>
</evidence>
<name>A0A0C2HQX4_9STAP</name>
<dbReference type="InterPro" id="IPR011245">
    <property type="entry name" value="Butyrate_kin"/>
</dbReference>
<keyword evidence="7 9" id="KW-0067">ATP-binding</keyword>
<evidence type="ECO:0000313" key="14">
    <source>
        <dbReference type="Proteomes" id="UP000527860"/>
    </source>
</evidence>
<dbReference type="RefSeq" id="WP_040104685.1">
    <property type="nucleotide sequence ID" value="NZ_JABEVU030000001.1"/>
</dbReference>
<dbReference type="SUPFAM" id="SSF53067">
    <property type="entry name" value="Actin-like ATPase domain"/>
    <property type="match status" value="2"/>
</dbReference>
<organism evidence="11 13">
    <name type="scientific">Salinicoccus roseus</name>
    <dbReference type="NCBI Taxonomy" id="45670"/>
    <lineage>
        <taxon>Bacteria</taxon>
        <taxon>Bacillati</taxon>
        <taxon>Bacillota</taxon>
        <taxon>Bacilli</taxon>
        <taxon>Bacillales</taxon>
        <taxon>Staphylococcaceae</taxon>
        <taxon>Salinicoccus</taxon>
    </lineage>
</organism>
<evidence type="ECO:0000256" key="7">
    <source>
        <dbReference type="ARBA" id="ARBA00022840"/>
    </source>
</evidence>
<dbReference type="PROSITE" id="PS01076">
    <property type="entry name" value="ACETATE_KINASE_2"/>
    <property type="match status" value="1"/>
</dbReference>
<dbReference type="InterPro" id="IPR023865">
    <property type="entry name" value="Aliphatic_acid_kinase_CS"/>
</dbReference>
<comment type="catalytic activity">
    <reaction evidence="8 9">
        <text>butanoate + ATP = butanoyl phosphate + ADP</text>
        <dbReference type="Rhea" id="RHEA:13585"/>
        <dbReference type="ChEBI" id="CHEBI:17968"/>
        <dbReference type="ChEBI" id="CHEBI:30616"/>
        <dbReference type="ChEBI" id="CHEBI:58079"/>
        <dbReference type="ChEBI" id="CHEBI:456216"/>
        <dbReference type="EC" id="2.7.2.7"/>
    </reaction>
</comment>
<sequence>MQYTILVVNLGGTSTKVAVYENDQSLISETMSHPTDEIIRPLHDQIDFRLDAITGFLGRNDIDPESIDIVSARGGLLKPIEGGTYDINDKMTDDLGSYRYGRHASNLSGIIAARFREKYGCRAVITDPVVVDELTDAVRLTGLSGIERKSVFHALNQKAVARKYAASIGKRYADVNVIVSHMGGGITVGAHEKGRVIDVNDGLSGEGPMSPTRTGSLPNGSLARYITENRLDYDSIYEILTKEGGFISLAGTQDALELEKRAVSGDAATEKIFRALAAQLAKEIGSRSAILKGQVDQIIFTGGMAHSTYLIDLVRPYISFIAPVSVYPGEEEMQALAEGAYRVLTGREEMKTYM</sequence>
<dbReference type="PIRSF" id="PIRSF036458">
    <property type="entry name" value="Butyrate_kin"/>
    <property type="match status" value="1"/>
</dbReference>
<dbReference type="GO" id="GO:0005524">
    <property type="term" value="F:ATP binding"/>
    <property type="evidence" value="ECO:0007669"/>
    <property type="project" value="UniProtKB-KW"/>
</dbReference>
<dbReference type="AlphaFoldDB" id="A0A0C2HQX4"/>
<dbReference type="STRING" id="45670.SN16_00670"/>
<evidence type="ECO:0000256" key="5">
    <source>
        <dbReference type="ARBA" id="ARBA00022741"/>
    </source>
</evidence>
<dbReference type="NCBIfam" id="TIGR02707">
    <property type="entry name" value="butyr_kinase"/>
    <property type="match status" value="1"/>
</dbReference>
<evidence type="ECO:0000313" key="12">
    <source>
        <dbReference type="EMBL" id="MDB0579051.1"/>
    </source>
</evidence>
<reference evidence="12" key="2">
    <citation type="submission" date="2020-04" db="EMBL/GenBank/DDBJ databases">
        <authorList>
            <person name="Tanveer F."/>
            <person name="Xie Y."/>
            <person name="Shinwari Z.K."/>
        </authorList>
    </citation>
    <scope>NUCLEOTIDE SEQUENCE</scope>
    <source>
        <strain evidence="12">MOSEL-ME25</strain>
    </source>
</reference>
<dbReference type="GO" id="GO:0047761">
    <property type="term" value="F:butyrate kinase activity"/>
    <property type="evidence" value="ECO:0007669"/>
    <property type="project" value="UniProtKB-UniRule"/>
</dbReference>
<evidence type="ECO:0000256" key="2">
    <source>
        <dbReference type="ARBA" id="ARBA00008748"/>
    </source>
</evidence>
<dbReference type="GO" id="GO:0006083">
    <property type="term" value="P:acetate metabolic process"/>
    <property type="evidence" value="ECO:0007669"/>
    <property type="project" value="TreeGrafter"/>
</dbReference>
<dbReference type="OrthoDB" id="9771859at2"/>
<dbReference type="Proteomes" id="UP000527860">
    <property type="component" value="Unassembled WGS sequence"/>
</dbReference>
<dbReference type="CDD" id="cd24011">
    <property type="entry name" value="ASKHA_NBD_BK"/>
    <property type="match status" value="1"/>
</dbReference>
<dbReference type="InterPro" id="IPR043129">
    <property type="entry name" value="ATPase_NBD"/>
</dbReference>
<dbReference type="Pfam" id="PF00871">
    <property type="entry name" value="Acetate_kinase"/>
    <property type="match status" value="1"/>
</dbReference>
<dbReference type="PRINTS" id="PR00471">
    <property type="entry name" value="ACETATEKNASE"/>
</dbReference>
<accession>A0A0C2HQX4</accession>
<keyword evidence="3 9" id="KW-0963">Cytoplasm</keyword>
<dbReference type="HAMAP" id="MF_00542">
    <property type="entry name" value="Butyrate_kinase"/>
    <property type="match status" value="1"/>
</dbReference>
<dbReference type="GO" id="GO:0005737">
    <property type="term" value="C:cytoplasm"/>
    <property type="evidence" value="ECO:0007669"/>
    <property type="project" value="UniProtKB-SubCell"/>
</dbReference>
<reference evidence="11 13" key="1">
    <citation type="submission" date="2015-01" db="EMBL/GenBank/DDBJ databases">
        <title>Genome sequences of high lactate-tolerant strain Salinicoccus roseus W12 with industrial interest.</title>
        <authorList>
            <person name="Wang H."/>
            <person name="Yu B."/>
        </authorList>
    </citation>
    <scope>NUCLEOTIDE SEQUENCE [LARGE SCALE GENOMIC DNA]</scope>
    <source>
        <strain evidence="11 13">W12</strain>
    </source>
</reference>
<keyword evidence="4 9" id="KW-0808">Transferase</keyword>
<dbReference type="Gene3D" id="3.30.420.40">
    <property type="match status" value="2"/>
</dbReference>
<gene>
    <name evidence="9 12" type="primary">buk</name>
    <name evidence="12" type="ORF">F7P68_0000680</name>
    <name evidence="11" type="ORF">SN16_00670</name>
</gene>
<evidence type="ECO:0000256" key="1">
    <source>
        <dbReference type="ARBA" id="ARBA00004496"/>
    </source>
</evidence>
<evidence type="ECO:0000256" key="4">
    <source>
        <dbReference type="ARBA" id="ARBA00022679"/>
    </source>
</evidence>
<dbReference type="InterPro" id="IPR000890">
    <property type="entry name" value="Aliphatic_acid_kin_short-chain"/>
</dbReference>
<keyword evidence="6 9" id="KW-0418">Kinase</keyword>
<evidence type="ECO:0000313" key="13">
    <source>
        <dbReference type="Proteomes" id="UP000031546"/>
    </source>
</evidence>
<dbReference type="Proteomes" id="UP000031546">
    <property type="component" value="Unassembled WGS sequence"/>
</dbReference>
<evidence type="ECO:0000256" key="10">
    <source>
        <dbReference type="RuleBase" id="RU003835"/>
    </source>
</evidence>
<dbReference type="EC" id="2.7.2.7" evidence="9"/>
<evidence type="ECO:0000256" key="8">
    <source>
        <dbReference type="ARBA" id="ARBA00048596"/>
    </source>
</evidence>
<comment type="subcellular location">
    <subcellularLocation>
        <location evidence="1 9">Cytoplasm</location>
    </subcellularLocation>
</comment>